<evidence type="ECO:0000313" key="2">
    <source>
        <dbReference type="Proteomes" id="UP000245626"/>
    </source>
</evidence>
<reference evidence="1 2" key="1">
    <citation type="journal article" date="2018" name="Mol. Biol. Evol.">
        <title>Broad Genomic Sampling Reveals a Smut Pathogenic Ancestry of the Fungal Clade Ustilaginomycotina.</title>
        <authorList>
            <person name="Kijpornyongpan T."/>
            <person name="Mondo S.J."/>
            <person name="Barry K."/>
            <person name="Sandor L."/>
            <person name="Lee J."/>
            <person name="Lipzen A."/>
            <person name="Pangilinan J."/>
            <person name="LaButti K."/>
            <person name="Hainaut M."/>
            <person name="Henrissat B."/>
            <person name="Grigoriev I.V."/>
            <person name="Spatafora J.W."/>
            <person name="Aime M.C."/>
        </authorList>
    </citation>
    <scope>NUCLEOTIDE SEQUENCE [LARGE SCALE GENOMIC DNA]</scope>
    <source>
        <strain evidence="1 2">SA 807</strain>
    </source>
</reference>
<dbReference type="EMBL" id="KZ819968">
    <property type="protein sequence ID" value="PWN50106.1"/>
    <property type="molecule type" value="Genomic_DNA"/>
</dbReference>
<keyword evidence="2" id="KW-1185">Reference proteome</keyword>
<dbReference type="Proteomes" id="UP000245626">
    <property type="component" value="Unassembled WGS sequence"/>
</dbReference>
<protein>
    <submittedName>
        <fullName evidence="1">Uncharacterized protein</fullName>
    </submittedName>
</protein>
<evidence type="ECO:0000313" key="1">
    <source>
        <dbReference type="EMBL" id="PWN50106.1"/>
    </source>
</evidence>
<organism evidence="1 2">
    <name type="scientific">Violaceomyces palustris</name>
    <dbReference type="NCBI Taxonomy" id="1673888"/>
    <lineage>
        <taxon>Eukaryota</taxon>
        <taxon>Fungi</taxon>
        <taxon>Dikarya</taxon>
        <taxon>Basidiomycota</taxon>
        <taxon>Ustilaginomycotina</taxon>
        <taxon>Ustilaginomycetes</taxon>
        <taxon>Violaceomycetales</taxon>
        <taxon>Violaceomycetaceae</taxon>
        <taxon>Violaceomyces</taxon>
    </lineage>
</organism>
<accession>A0ACD0NWE8</accession>
<sequence length="700" mass="74448">MSLVDFLLSLAILMLNLMEAFKSLSTATPSDLAKSSIQVVRSSRSKAADGTAGSLYRQVSTRHRLGSSERRLAVRNGLVLLVVWNLWVRVEPFMDNVVAWFVPFYGTFKTLFLLWLLATRSMGSALIFSRLIAPTVRPYEPMIDYTISRFKAMSRASTLLSVYLGLQLKQFFLGILSRFKKTDGKPDHGGAMEKPETSASHGQSFSKLRVPPPSAGGSKLLTPAKRADKISSSAGSHQTKVLRDPLAPHRSAPPLRSKSSVASLRSLPVPSHEPSSGGSRSNTRGNHAADRGSVVTSTGVPQTVSHLGRPPSPPVSLRQFAFIPSVNGGGNMLSSSAHEAGSVLSPSRPNIPGGFMYDGMTPLRPRFLPATDPFGHSQRIGCGTHIQAEHRDAEETVSSGSRDLTVSSSEVVVSNPRYADDSSATASPEWSQAQSLIGGSDGTTNGSVFVAPPARKRKSSSVASHTLGRGERSKDGQSQTASSPPKARLTRSRVSRSRAAHGPGVPKLRASRVEGEDEIQGPGADDGAWKRRKVSTTSRIGVRSSGSPKRSEMGKGEWDSPVPAVGSAGSVDRSGGETKKATAASKGSNGLSSGIQAKPRARRVPVAKQPAMLDAIQIEQARAKARGMVAVRAGQVEEATSERSNPNLPQVGMGAMSNRGEGAKRGVASGKIERGPRLDPEPLPSKVHRTRDVGVRRAQK</sequence>
<gene>
    <name evidence="1" type="ORF">IE53DRAFT_411150</name>
</gene>
<name>A0ACD0NWE8_9BASI</name>
<proteinExistence type="predicted"/>